<dbReference type="PANTHER" id="PTHR34293:SF1">
    <property type="entry name" value="HTH-TYPE TRANSCRIPTIONAL REGULATOR TRMBL2"/>
    <property type="match status" value="1"/>
</dbReference>
<dbReference type="RefSeq" id="WP_013015762.1">
    <property type="nucleotide sequence ID" value="NC_013947.1"/>
</dbReference>
<gene>
    <name evidence="2" type="ordered locus">Snas_0476</name>
</gene>
<protein>
    <submittedName>
        <fullName evidence="2">Transcriptional regulator, LuxR family</fullName>
    </submittedName>
</protein>
<dbReference type="PRINTS" id="PR00038">
    <property type="entry name" value="HTHLUXR"/>
</dbReference>
<organism evidence="2 3">
    <name type="scientific">Stackebrandtia nassauensis (strain DSM 44728 / CIP 108903 / NRRL B-16338 / NBRC 102104 / LLR-40K-21)</name>
    <dbReference type="NCBI Taxonomy" id="446470"/>
    <lineage>
        <taxon>Bacteria</taxon>
        <taxon>Bacillati</taxon>
        <taxon>Actinomycetota</taxon>
        <taxon>Actinomycetes</taxon>
        <taxon>Glycomycetales</taxon>
        <taxon>Glycomycetaceae</taxon>
        <taxon>Stackebrandtia</taxon>
    </lineage>
</organism>
<evidence type="ECO:0000313" key="3">
    <source>
        <dbReference type="Proteomes" id="UP000000844"/>
    </source>
</evidence>
<dbReference type="InterPro" id="IPR000792">
    <property type="entry name" value="Tscrpt_reg_LuxR_C"/>
</dbReference>
<dbReference type="InterPro" id="IPR016032">
    <property type="entry name" value="Sig_transdc_resp-reg_C-effctor"/>
</dbReference>
<dbReference type="InterPro" id="IPR036388">
    <property type="entry name" value="WH-like_DNA-bd_sf"/>
</dbReference>
<dbReference type="PROSITE" id="PS50043">
    <property type="entry name" value="HTH_LUXR_2"/>
    <property type="match status" value="1"/>
</dbReference>
<dbReference type="SUPFAM" id="SSF46894">
    <property type="entry name" value="C-terminal effector domain of the bipartite response regulators"/>
    <property type="match status" value="1"/>
</dbReference>
<dbReference type="EMBL" id="CP001778">
    <property type="protein sequence ID" value="ADD40191.1"/>
    <property type="molecule type" value="Genomic_DNA"/>
</dbReference>
<sequence length="323" mass="36470">MFDVFDPESDHGRVYQALVSAPRSTVDALARRTLLSPSAIRDSLTELQQFDAVTPVDSTKEVWEARRPDLVAAEAMRQFGAWRTQLLEAEERLTTAFRYARYEETSAMDFEILKGADAFFERFKVLQPSARSHVWAIDRPPYYWEPDEIHRQERMQIEQMAAGITYRTIYQESESDSPVRNASMARSVASGENARVLARPPIKMTIIDCEVGVVALDPPEGAEGSLSTLLVRRSTLLDAFCNIFESLWSLAVPVNLDRQNQELSKREREILTLMASGAGDDAIARRLGVSRRTIVRHIGRLLEHLGSTTRFQAGAQAARRGWL</sequence>
<accession>D3Q4N1</accession>
<dbReference type="KEGG" id="sna:Snas_0476"/>
<evidence type="ECO:0000313" key="2">
    <source>
        <dbReference type="EMBL" id="ADD40191.1"/>
    </source>
</evidence>
<dbReference type="STRING" id="446470.Snas_0476"/>
<dbReference type="GO" id="GO:0003677">
    <property type="term" value="F:DNA binding"/>
    <property type="evidence" value="ECO:0007669"/>
    <property type="project" value="InterPro"/>
</dbReference>
<dbReference type="Gene3D" id="1.10.10.10">
    <property type="entry name" value="Winged helix-like DNA-binding domain superfamily/Winged helix DNA-binding domain"/>
    <property type="match status" value="2"/>
</dbReference>
<dbReference type="CDD" id="cd06170">
    <property type="entry name" value="LuxR_C_like"/>
    <property type="match status" value="1"/>
</dbReference>
<name>D3Q4N1_STANL</name>
<dbReference type="eggNOG" id="COG2197">
    <property type="taxonomic scope" value="Bacteria"/>
</dbReference>
<evidence type="ECO:0000259" key="1">
    <source>
        <dbReference type="PROSITE" id="PS50043"/>
    </source>
</evidence>
<dbReference type="GO" id="GO:0006355">
    <property type="term" value="P:regulation of DNA-templated transcription"/>
    <property type="evidence" value="ECO:0007669"/>
    <property type="project" value="InterPro"/>
</dbReference>
<keyword evidence="3" id="KW-1185">Reference proteome</keyword>
<dbReference type="OrthoDB" id="5932488at2"/>
<dbReference type="InterPro" id="IPR051797">
    <property type="entry name" value="TrmB-like"/>
</dbReference>
<proteinExistence type="predicted"/>
<reference evidence="2 3" key="1">
    <citation type="journal article" date="2009" name="Stand. Genomic Sci.">
        <title>Complete genome sequence of Stackebrandtia nassauensis type strain (LLR-40K-21).</title>
        <authorList>
            <person name="Munk C."/>
            <person name="Lapidus A."/>
            <person name="Copeland A."/>
            <person name="Jando M."/>
            <person name="Mayilraj S."/>
            <person name="Glavina Del Rio T."/>
            <person name="Nolan M."/>
            <person name="Chen F."/>
            <person name="Lucas S."/>
            <person name="Tice H."/>
            <person name="Cheng J.F."/>
            <person name="Han C."/>
            <person name="Detter J.C."/>
            <person name="Bruce D."/>
            <person name="Goodwin L."/>
            <person name="Chain P."/>
            <person name="Pitluck S."/>
            <person name="Goker M."/>
            <person name="Ovchinikova G."/>
            <person name="Pati A."/>
            <person name="Ivanova N."/>
            <person name="Mavromatis K."/>
            <person name="Chen A."/>
            <person name="Palaniappan K."/>
            <person name="Land M."/>
            <person name="Hauser L."/>
            <person name="Chang Y.J."/>
            <person name="Jeffries C.D."/>
            <person name="Bristow J."/>
            <person name="Eisen J.A."/>
            <person name="Markowitz V."/>
            <person name="Hugenholtz P."/>
            <person name="Kyrpides N.C."/>
            <person name="Klenk H.P."/>
        </authorList>
    </citation>
    <scope>NUCLEOTIDE SEQUENCE [LARGE SCALE GENOMIC DNA]</scope>
    <source>
        <strain evidence="3">DSM 44728 / CIP 108903 / NRRL B-16338 / NBRC 102104 / LLR-40K-21</strain>
    </source>
</reference>
<dbReference type="HOGENOM" id="CLU_056943_2_0_11"/>
<dbReference type="PANTHER" id="PTHR34293">
    <property type="entry name" value="HTH-TYPE TRANSCRIPTIONAL REGULATOR TRMBL2"/>
    <property type="match status" value="1"/>
</dbReference>
<dbReference type="AlphaFoldDB" id="D3Q4N1"/>
<dbReference type="Pfam" id="PF00196">
    <property type="entry name" value="GerE"/>
    <property type="match status" value="1"/>
</dbReference>
<dbReference type="Proteomes" id="UP000000844">
    <property type="component" value="Chromosome"/>
</dbReference>
<dbReference type="SMART" id="SM00421">
    <property type="entry name" value="HTH_LUXR"/>
    <property type="match status" value="1"/>
</dbReference>
<feature type="domain" description="HTH luxR-type" evidence="1">
    <location>
        <begin position="256"/>
        <end position="321"/>
    </location>
</feature>